<feature type="compositionally biased region" description="Polar residues" evidence="1">
    <location>
        <begin position="75"/>
        <end position="88"/>
    </location>
</feature>
<dbReference type="Proteomes" id="UP000314294">
    <property type="component" value="Unassembled WGS sequence"/>
</dbReference>
<feature type="region of interest" description="Disordered" evidence="1">
    <location>
        <begin position="65"/>
        <end position="119"/>
    </location>
</feature>
<protein>
    <submittedName>
        <fullName evidence="2">Uncharacterized protein</fullName>
    </submittedName>
</protein>
<dbReference type="AlphaFoldDB" id="A0A4Z2I7F6"/>
<accession>A0A4Z2I7F6</accession>
<evidence type="ECO:0000313" key="2">
    <source>
        <dbReference type="EMBL" id="TNN73212.1"/>
    </source>
</evidence>
<evidence type="ECO:0000256" key="1">
    <source>
        <dbReference type="SAM" id="MobiDB-lite"/>
    </source>
</evidence>
<comment type="caution">
    <text evidence="2">The sequence shown here is derived from an EMBL/GenBank/DDBJ whole genome shotgun (WGS) entry which is preliminary data.</text>
</comment>
<feature type="compositionally biased region" description="Basic residues" evidence="1">
    <location>
        <begin position="27"/>
        <end position="39"/>
    </location>
</feature>
<keyword evidence="3" id="KW-1185">Reference proteome</keyword>
<gene>
    <name evidence="2" type="ORF">EYF80_016543</name>
</gene>
<evidence type="ECO:0000313" key="3">
    <source>
        <dbReference type="Proteomes" id="UP000314294"/>
    </source>
</evidence>
<name>A0A4Z2I7F6_9TELE</name>
<feature type="region of interest" description="Disordered" evidence="1">
    <location>
        <begin position="1"/>
        <end position="51"/>
    </location>
</feature>
<proteinExistence type="predicted"/>
<sequence>MLNYVVKKQQMHGSTDKSKSNSVEVHKHSKASHTCHKLVGKCSSNDRNTDLSPLACQRRIRECVARRHSPDPAGTQKTDASGWKSTRSQLERPLSPPPYNSTHRACCGEGVGPIGPAAV</sequence>
<organism evidence="2 3">
    <name type="scientific">Liparis tanakae</name>
    <name type="common">Tanaka's snailfish</name>
    <dbReference type="NCBI Taxonomy" id="230148"/>
    <lineage>
        <taxon>Eukaryota</taxon>
        <taxon>Metazoa</taxon>
        <taxon>Chordata</taxon>
        <taxon>Craniata</taxon>
        <taxon>Vertebrata</taxon>
        <taxon>Euteleostomi</taxon>
        <taxon>Actinopterygii</taxon>
        <taxon>Neopterygii</taxon>
        <taxon>Teleostei</taxon>
        <taxon>Neoteleostei</taxon>
        <taxon>Acanthomorphata</taxon>
        <taxon>Eupercaria</taxon>
        <taxon>Perciformes</taxon>
        <taxon>Cottioidei</taxon>
        <taxon>Cottales</taxon>
        <taxon>Liparidae</taxon>
        <taxon>Liparis</taxon>
    </lineage>
</organism>
<dbReference type="EMBL" id="SRLO01000127">
    <property type="protein sequence ID" value="TNN73212.1"/>
    <property type="molecule type" value="Genomic_DNA"/>
</dbReference>
<reference evidence="2 3" key="1">
    <citation type="submission" date="2019-03" db="EMBL/GenBank/DDBJ databases">
        <title>First draft genome of Liparis tanakae, snailfish: a comprehensive survey of snailfish specific genes.</title>
        <authorList>
            <person name="Kim W."/>
            <person name="Song I."/>
            <person name="Jeong J.-H."/>
            <person name="Kim D."/>
            <person name="Kim S."/>
            <person name="Ryu S."/>
            <person name="Song J.Y."/>
            <person name="Lee S.K."/>
        </authorList>
    </citation>
    <scope>NUCLEOTIDE SEQUENCE [LARGE SCALE GENOMIC DNA]</scope>
    <source>
        <tissue evidence="2">Muscle</tissue>
    </source>
</reference>